<dbReference type="Gene3D" id="3.30.420.40">
    <property type="match status" value="2"/>
</dbReference>
<proteinExistence type="predicted"/>
<gene>
    <name evidence="2" type="ORF">Dpo_12c00420</name>
</gene>
<feature type="transmembrane region" description="Helical" evidence="1">
    <location>
        <begin position="381"/>
        <end position="404"/>
    </location>
</feature>
<keyword evidence="3" id="KW-1185">Reference proteome</keyword>
<name>S0FXA0_9BACT</name>
<protein>
    <submittedName>
        <fullName evidence="2">Tfp pilus assembly protein ATPase PilM-like protein</fullName>
    </submittedName>
</protein>
<sequence length="549" mass="61515">MNRSDILQDVTITCPAEIKNMKQLQVGVFFSSRMLTLVMTGVSGKNAPHSLINWVCIPLPDDLAPDSDPWVKILEQSLSRFTAHAKKVDVWCAIEPSMLKIKHIVIPDMPMEKVSNAAFWGLKRETDFDETTDIFDFEVLEDEVVDGVKKKNLIVFSAGKNRIQSLKKIFDRAGYPLCGITAIPFALQNFVRTRKVDLEVPYFAVVHISQDTSEIYCFSRAGVLLVRSLRTGALNLMEGLDENPEMAQLFLPGEVPEVPPSVSPQVQEVSERLVSKIIRTGDYCAQHYTGNTPITHYYFLGEIDMFAPFMDLAQRMVPGGVRLFEPLTRDMPAALPALPEKKDEHSAVLIAWGLALSGRDRTPNFIHTHQDKQKQIRRKRITTTVCLAGGMILAALVAMNLFFFTVHKKDLALLGQLDRELTRVGKDITPVDIDEIVDASKKKINHADVYIDRYRPLGVIYDLCRITPPHIRLTSLAYGKTGAQKEEVRTIRIQGQITGPGLTLEAELAHYILSLSASPVFGNIQVTKERTQVKNAQDQLLFSATLEAF</sequence>
<evidence type="ECO:0000256" key="1">
    <source>
        <dbReference type="SAM" id="Phobius"/>
    </source>
</evidence>
<comment type="caution">
    <text evidence="2">The sequence shown here is derived from an EMBL/GenBank/DDBJ whole genome shotgun (WGS) entry which is preliminary data.</text>
</comment>
<dbReference type="Proteomes" id="UP000014216">
    <property type="component" value="Unassembled WGS sequence"/>
</dbReference>
<keyword evidence="1" id="KW-1133">Transmembrane helix</keyword>
<dbReference type="AlphaFoldDB" id="S0FXA0"/>
<reference evidence="2 3" key="1">
    <citation type="journal article" date="2013" name="Genome Announc.">
        <title>Draft Genome Sequence of Desulfotignum phosphitoxidans DSM 13687 Strain FiPS-3.</title>
        <authorList>
            <person name="Poehlein A."/>
            <person name="Daniel R."/>
            <person name="Simeonova D.D."/>
        </authorList>
    </citation>
    <scope>NUCLEOTIDE SEQUENCE [LARGE SCALE GENOMIC DNA]</scope>
    <source>
        <strain evidence="2 3">DSM 13687</strain>
    </source>
</reference>
<evidence type="ECO:0000313" key="3">
    <source>
        <dbReference type="Proteomes" id="UP000014216"/>
    </source>
</evidence>
<accession>S0FXA0</accession>
<keyword evidence="1" id="KW-0472">Membrane</keyword>
<keyword evidence="1" id="KW-0812">Transmembrane</keyword>
<dbReference type="Gene3D" id="3.30.1490.300">
    <property type="match status" value="1"/>
</dbReference>
<organism evidence="2 3">
    <name type="scientific">Desulfotignum phosphitoxidans DSM 13687</name>
    <dbReference type="NCBI Taxonomy" id="1286635"/>
    <lineage>
        <taxon>Bacteria</taxon>
        <taxon>Pseudomonadati</taxon>
        <taxon>Thermodesulfobacteriota</taxon>
        <taxon>Desulfobacteria</taxon>
        <taxon>Desulfobacterales</taxon>
        <taxon>Desulfobacteraceae</taxon>
        <taxon>Desulfotignum</taxon>
    </lineage>
</organism>
<dbReference type="PATRIC" id="fig|1286635.3.peg.4223"/>
<dbReference type="EMBL" id="APJX01000012">
    <property type="protein sequence ID" value="EMS77764.1"/>
    <property type="molecule type" value="Genomic_DNA"/>
</dbReference>
<evidence type="ECO:0000313" key="2">
    <source>
        <dbReference type="EMBL" id="EMS77764.1"/>
    </source>
</evidence>